<keyword evidence="2" id="KW-1185">Reference proteome</keyword>
<evidence type="ECO:0000313" key="1">
    <source>
        <dbReference type="EMBL" id="ABG05213.1"/>
    </source>
</evidence>
<accession>Q1ATR5</accession>
<dbReference type="HOGENOM" id="CLU_2603881_0_0_11"/>
<dbReference type="AlphaFoldDB" id="Q1ATR5"/>
<sequence length="79" mass="8386">MRIKVELRDYGGRQELHVDGLCVLAGDEIGAREALEAVSELLPGGMEFMAGSYSTRGMVSLFEDARLPATPSGAASEKA</sequence>
<gene>
    <name evidence="1" type="ordered locus">Rxyl_2283</name>
</gene>
<evidence type="ECO:0000313" key="2">
    <source>
        <dbReference type="Proteomes" id="UP000006637"/>
    </source>
</evidence>
<dbReference type="KEGG" id="rxy:Rxyl_2283"/>
<name>Q1ATR5_RUBXD</name>
<dbReference type="Proteomes" id="UP000006637">
    <property type="component" value="Chromosome"/>
</dbReference>
<organism evidence="1 2">
    <name type="scientific">Rubrobacter xylanophilus (strain DSM 9941 / JCM 11954 / NBRC 16129 / PRD-1)</name>
    <dbReference type="NCBI Taxonomy" id="266117"/>
    <lineage>
        <taxon>Bacteria</taxon>
        <taxon>Bacillati</taxon>
        <taxon>Actinomycetota</taxon>
        <taxon>Rubrobacteria</taxon>
        <taxon>Rubrobacterales</taxon>
        <taxon>Rubrobacteraceae</taxon>
        <taxon>Rubrobacter</taxon>
    </lineage>
</organism>
<reference evidence="1 2" key="1">
    <citation type="submission" date="2006-06" db="EMBL/GenBank/DDBJ databases">
        <title>Complete sequence of Rubrobacter xylanophilus DSM 9941.</title>
        <authorList>
            <consortium name="US DOE Joint Genome Institute"/>
            <person name="Copeland A."/>
            <person name="Lucas S."/>
            <person name="Lapidus A."/>
            <person name="Barry K."/>
            <person name="Detter J.C."/>
            <person name="Glavina del Rio T."/>
            <person name="Hammon N."/>
            <person name="Israni S."/>
            <person name="Dalin E."/>
            <person name="Tice H."/>
            <person name="Pitluck S."/>
            <person name="Munk A.C."/>
            <person name="Brettin T."/>
            <person name="Bruce D."/>
            <person name="Han C."/>
            <person name="Tapia R."/>
            <person name="Gilna P."/>
            <person name="Schmutz J."/>
            <person name="Larimer F."/>
            <person name="Land M."/>
            <person name="Hauser L."/>
            <person name="Kyrpides N."/>
            <person name="Lykidis A."/>
            <person name="da Costa M.S."/>
            <person name="Rainey F.A."/>
            <person name="Empadinhas N."/>
            <person name="Jolivet E."/>
            <person name="Battista J.R."/>
            <person name="Richardson P."/>
        </authorList>
    </citation>
    <scope>NUCLEOTIDE SEQUENCE [LARGE SCALE GENOMIC DNA]</scope>
    <source>
        <strain evidence="2">DSM 9941 / JCM 11954 / NBRC 16129 / PRD-1</strain>
    </source>
</reference>
<dbReference type="OrthoDB" id="9970178at2"/>
<dbReference type="RefSeq" id="WP_011565227.1">
    <property type="nucleotide sequence ID" value="NC_008148.1"/>
</dbReference>
<dbReference type="EMBL" id="CP000386">
    <property type="protein sequence ID" value="ABG05213.1"/>
    <property type="molecule type" value="Genomic_DNA"/>
</dbReference>
<protein>
    <submittedName>
        <fullName evidence="1">Uncharacterized protein</fullName>
    </submittedName>
</protein>
<proteinExistence type="predicted"/>